<dbReference type="Gene3D" id="1.10.260.40">
    <property type="entry name" value="lambda repressor-like DNA-binding domains"/>
    <property type="match status" value="1"/>
</dbReference>
<dbReference type="PROSITE" id="PS50943">
    <property type="entry name" value="HTH_CROC1"/>
    <property type="match status" value="1"/>
</dbReference>
<dbReference type="CDD" id="cd00093">
    <property type="entry name" value="HTH_XRE"/>
    <property type="match status" value="1"/>
</dbReference>
<dbReference type="HOGENOM" id="CLU_153788_1_1_6"/>
<dbReference type="EMBL" id="CP000282">
    <property type="protein sequence ID" value="ABD81300.1"/>
    <property type="molecule type" value="Genomic_DNA"/>
</dbReference>
<dbReference type="RefSeq" id="WP_011468518.1">
    <property type="nucleotide sequence ID" value="NC_007912.1"/>
</dbReference>
<sequence length="100" mass="11108">MPRDDYLSGISAEALNLHAIFAQNIKEARKARGWSQIEAAERCLLSRGAYRAVENGELGTAIGVYWLVLDTFGLIDGVAELAAPHKDEIGRRNREVRAKR</sequence>
<gene>
    <name evidence="2" type="ordered locus">Sde_2040</name>
</gene>
<dbReference type="GO" id="GO:0003677">
    <property type="term" value="F:DNA binding"/>
    <property type="evidence" value="ECO:0007669"/>
    <property type="project" value="InterPro"/>
</dbReference>
<dbReference type="AlphaFoldDB" id="Q21J29"/>
<dbReference type="InterPro" id="IPR010982">
    <property type="entry name" value="Lambda_DNA-bd_dom_sf"/>
</dbReference>
<feature type="domain" description="HTH cro/C1-type" evidence="1">
    <location>
        <begin position="25"/>
        <end position="57"/>
    </location>
</feature>
<evidence type="ECO:0000313" key="2">
    <source>
        <dbReference type="EMBL" id="ABD81300.1"/>
    </source>
</evidence>
<proteinExistence type="predicted"/>
<protein>
    <recommendedName>
        <fullName evidence="1">HTH cro/C1-type domain-containing protein</fullName>
    </recommendedName>
</protein>
<reference evidence="2 3" key="1">
    <citation type="journal article" date="2008" name="PLoS Genet.">
        <title>Complete genome sequence of the complex carbohydrate-degrading marine bacterium, Saccharophagus degradans strain 2-40 T.</title>
        <authorList>
            <person name="Weiner R.M."/>
            <person name="Taylor L.E.II."/>
            <person name="Henrissat B."/>
            <person name="Hauser L."/>
            <person name="Land M."/>
            <person name="Coutinho P.M."/>
            <person name="Rancurel C."/>
            <person name="Saunders E.H."/>
            <person name="Longmire A.G."/>
            <person name="Zhang H."/>
            <person name="Bayer E.A."/>
            <person name="Gilbert H.J."/>
            <person name="Larimer F."/>
            <person name="Zhulin I.B."/>
            <person name="Ekborg N.A."/>
            <person name="Lamed R."/>
            <person name="Richardson P.M."/>
            <person name="Borovok I."/>
            <person name="Hutcheson S."/>
        </authorList>
    </citation>
    <scope>NUCLEOTIDE SEQUENCE [LARGE SCALE GENOMIC DNA]</scope>
    <source>
        <strain evidence="3">2-40 / ATCC 43961 / DSM 17024</strain>
    </source>
</reference>
<organism evidence="2 3">
    <name type="scientific">Saccharophagus degradans (strain 2-40 / ATCC 43961 / DSM 17024)</name>
    <dbReference type="NCBI Taxonomy" id="203122"/>
    <lineage>
        <taxon>Bacteria</taxon>
        <taxon>Pseudomonadati</taxon>
        <taxon>Pseudomonadota</taxon>
        <taxon>Gammaproteobacteria</taxon>
        <taxon>Cellvibrionales</taxon>
        <taxon>Cellvibrionaceae</taxon>
        <taxon>Saccharophagus</taxon>
    </lineage>
</organism>
<dbReference type="OrthoDB" id="5703907at2"/>
<evidence type="ECO:0000313" key="3">
    <source>
        <dbReference type="Proteomes" id="UP000001947"/>
    </source>
</evidence>
<name>Q21J29_SACD2</name>
<dbReference type="STRING" id="203122.Sde_2040"/>
<keyword evidence="3" id="KW-1185">Reference proteome</keyword>
<dbReference type="InterPro" id="IPR001387">
    <property type="entry name" value="Cro/C1-type_HTH"/>
</dbReference>
<dbReference type="Pfam" id="PF01381">
    <property type="entry name" value="HTH_3"/>
    <property type="match status" value="1"/>
</dbReference>
<dbReference type="eggNOG" id="COG1813">
    <property type="taxonomic scope" value="Bacteria"/>
</dbReference>
<dbReference type="SUPFAM" id="SSF47413">
    <property type="entry name" value="lambda repressor-like DNA-binding domains"/>
    <property type="match status" value="1"/>
</dbReference>
<evidence type="ECO:0000259" key="1">
    <source>
        <dbReference type="PROSITE" id="PS50943"/>
    </source>
</evidence>
<dbReference type="Proteomes" id="UP000001947">
    <property type="component" value="Chromosome"/>
</dbReference>
<dbReference type="GeneID" id="98613712"/>
<accession>Q21J29</accession>
<dbReference type="SMART" id="SM00530">
    <property type="entry name" value="HTH_XRE"/>
    <property type="match status" value="1"/>
</dbReference>
<dbReference type="KEGG" id="sde:Sde_2040"/>